<evidence type="ECO:0000313" key="9">
    <source>
        <dbReference type="Proteomes" id="UP000447434"/>
    </source>
</evidence>
<dbReference type="EMBL" id="WOCE01000017">
    <property type="protein sequence ID" value="KAE9595485.1"/>
    <property type="molecule type" value="Genomic_DNA"/>
</dbReference>
<dbReference type="GO" id="GO:0005886">
    <property type="term" value="C:plasma membrane"/>
    <property type="evidence" value="ECO:0007669"/>
    <property type="project" value="TreeGrafter"/>
</dbReference>
<keyword evidence="3 6" id="KW-1133">Transmembrane helix</keyword>
<evidence type="ECO:0000256" key="5">
    <source>
        <dbReference type="ARBA" id="ARBA00023136"/>
    </source>
</evidence>
<name>A0A6A4NYV5_LUPAL</name>
<dbReference type="Pfam" id="PF01794">
    <property type="entry name" value="Ferric_reduct"/>
    <property type="match status" value="1"/>
</dbReference>
<evidence type="ECO:0000256" key="3">
    <source>
        <dbReference type="ARBA" id="ARBA00022989"/>
    </source>
</evidence>
<keyword evidence="2 6" id="KW-0812">Transmembrane</keyword>
<dbReference type="PANTHER" id="PTHR11972">
    <property type="entry name" value="NADPH OXIDASE"/>
    <property type="match status" value="1"/>
</dbReference>
<protein>
    <submittedName>
        <fullName evidence="8">Putative ferric-chelate reductase (NADH)</fullName>
    </submittedName>
</protein>
<feature type="transmembrane region" description="Helical" evidence="6">
    <location>
        <begin position="122"/>
        <end position="141"/>
    </location>
</feature>
<evidence type="ECO:0000256" key="2">
    <source>
        <dbReference type="ARBA" id="ARBA00022692"/>
    </source>
</evidence>
<evidence type="ECO:0000259" key="7">
    <source>
        <dbReference type="Pfam" id="PF01794"/>
    </source>
</evidence>
<feature type="transmembrane region" description="Helical" evidence="6">
    <location>
        <begin position="12"/>
        <end position="32"/>
    </location>
</feature>
<feature type="domain" description="Ferric oxidoreductase" evidence="7">
    <location>
        <begin position="19"/>
        <end position="130"/>
    </location>
</feature>
<dbReference type="AlphaFoldDB" id="A0A6A4NYV5"/>
<dbReference type="OrthoDB" id="167398at2759"/>
<gene>
    <name evidence="8" type="ORF">Lalb_Chr17g0339291</name>
</gene>
<feature type="transmembrane region" description="Helical" evidence="6">
    <location>
        <begin position="90"/>
        <end position="110"/>
    </location>
</feature>
<evidence type="ECO:0000256" key="1">
    <source>
        <dbReference type="ARBA" id="ARBA00004141"/>
    </source>
</evidence>
<keyword evidence="9" id="KW-1185">Reference proteome</keyword>
<dbReference type="Proteomes" id="UP000447434">
    <property type="component" value="Chromosome 17"/>
</dbReference>
<reference evidence="9" key="1">
    <citation type="journal article" date="2020" name="Nat. Commun.">
        <title>Genome sequence of the cluster root forming white lupin.</title>
        <authorList>
            <person name="Hufnagel B."/>
            <person name="Marques A."/>
            <person name="Soriano A."/>
            <person name="Marques L."/>
            <person name="Divol F."/>
            <person name="Doumas P."/>
            <person name="Sallet E."/>
            <person name="Mancinotti D."/>
            <person name="Carrere S."/>
            <person name="Marande W."/>
            <person name="Arribat S."/>
            <person name="Keller J."/>
            <person name="Huneau C."/>
            <person name="Blein T."/>
            <person name="Aime D."/>
            <person name="Laguerre M."/>
            <person name="Taylor J."/>
            <person name="Schubert V."/>
            <person name="Nelson M."/>
            <person name="Geu-Flores F."/>
            <person name="Crespi M."/>
            <person name="Gallardo-Guerrero K."/>
            <person name="Delaux P.-M."/>
            <person name="Salse J."/>
            <person name="Berges H."/>
            <person name="Guyot R."/>
            <person name="Gouzy J."/>
            <person name="Peret B."/>
        </authorList>
    </citation>
    <scope>NUCLEOTIDE SEQUENCE [LARGE SCALE GENOMIC DNA]</scope>
    <source>
        <strain evidence="9">cv. Amiga</strain>
    </source>
</reference>
<organism evidence="8 9">
    <name type="scientific">Lupinus albus</name>
    <name type="common">White lupine</name>
    <name type="synonym">Lupinus termis</name>
    <dbReference type="NCBI Taxonomy" id="3870"/>
    <lineage>
        <taxon>Eukaryota</taxon>
        <taxon>Viridiplantae</taxon>
        <taxon>Streptophyta</taxon>
        <taxon>Embryophyta</taxon>
        <taxon>Tracheophyta</taxon>
        <taxon>Spermatophyta</taxon>
        <taxon>Magnoliopsida</taxon>
        <taxon>eudicotyledons</taxon>
        <taxon>Gunneridae</taxon>
        <taxon>Pentapetalae</taxon>
        <taxon>rosids</taxon>
        <taxon>fabids</taxon>
        <taxon>Fabales</taxon>
        <taxon>Fabaceae</taxon>
        <taxon>Papilionoideae</taxon>
        <taxon>50 kb inversion clade</taxon>
        <taxon>genistoids sensu lato</taxon>
        <taxon>core genistoids</taxon>
        <taxon>Genisteae</taxon>
        <taxon>Lupinus</taxon>
    </lineage>
</organism>
<evidence type="ECO:0000313" key="8">
    <source>
        <dbReference type="EMBL" id="KAE9595485.1"/>
    </source>
</evidence>
<comment type="caution">
    <text evidence="8">The sequence shown here is derived from an EMBL/GenBank/DDBJ whole genome shotgun (WGS) entry which is preliminary data.</text>
</comment>
<accession>A0A6A4NYV5</accession>
<keyword evidence="4" id="KW-0560">Oxidoreductase</keyword>
<evidence type="ECO:0000256" key="6">
    <source>
        <dbReference type="SAM" id="Phobius"/>
    </source>
</evidence>
<sequence length="189" mass="21852">MIELNNGKKLDIAALRMALIGNICLTFLFFPVARGSSVLPLFKLTSESTIKYHIWLGHIVMTLFTAHGICNIIFWAVTNQISQVVKWDKVGVSNVAGELSLIFGLFMWIATIPRIRRKFFEIFFYTHYLYTRSSYFYLFMVDRYLRFLQSRNQVRLVSARVLPCEAVELNFSKAHGDIYFVSYGMSFAG</sequence>
<comment type="subcellular location">
    <subcellularLocation>
        <location evidence="1">Membrane</location>
        <topology evidence="1">Multi-pass membrane protein</topology>
    </subcellularLocation>
</comment>
<dbReference type="InterPro" id="IPR050369">
    <property type="entry name" value="RBOH/FRE"/>
</dbReference>
<feature type="transmembrane region" description="Helical" evidence="6">
    <location>
        <begin position="52"/>
        <end position="78"/>
    </location>
</feature>
<proteinExistence type="predicted"/>
<evidence type="ECO:0000256" key="4">
    <source>
        <dbReference type="ARBA" id="ARBA00023002"/>
    </source>
</evidence>
<dbReference type="PANTHER" id="PTHR11972:SF41">
    <property type="entry name" value="FERRIC REDUCTION OXIDASE 2"/>
    <property type="match status" value="1"/>
</dbReference>
<keyword evidence="5 6" id="KW-0472">Membrane</keyword>
<dbReference type="GO" id="GO:0000293">
    <property type="term" value="F:ferric-chelate reductase activity"/>
    <property type="evidence" value="ECO:0007669"/>
    <property type="project" value="TreeGrafter"/>
</dbReference>
<dbReference type="InterPro" id="IPR013130">
    <property type="entry name" value="Fe3_Rdtase_TM_dom"/>
</dbReference>